<comment type="caution">
    <text evidence="2">The sequence shown here is derived from an EMBL/GenBank/DDBJ whole genome shotgun (WGS) entry which is preliminary data.</text>
</comment>
<gene>
    <name evidence="2" type="ORF">ACFS25_05585</name>
</gene>
<reference evidence="3" key="1">
    <citation type="journal article" date="2019" name="Int. J. Syst. Evol. Microbiol.">
        <title>The Global Catalogue of Microorganisms (GCM) 10K type strain sequencing project: providing services to taxonomists for standard genome sequencing and annotation.</title>
        <authorList>
            <consortium name="The Broad Institute Genomics Platform"/>
            <consortium name="The Broad Institute Genome Sequencing Center for Infectious Disease"/>
            <person name="Wu L."/>
            <person name="Ma J."/>
        </authorList>
    </citation>
    <scope>NUCLEOTIDE SEQUENCE [LARGE SCALE GENOMIC DNA]</scope>
    <source>
        <strain evidence="3">KCTC 52490</strain>
    </source>
</reference>
<dbReference type="RefSeq" id="WP_381497445.1">
    <property type="nucleotide sequence ID" value="NZ_JBHUOM010000002.1"/>
</dbReference>
<feature type="transmembrane region" description="Helical" evidence="1">
    <location>
        <begin position="20"/>
        <end position="38"/>
    </location>
</feature>
<sequence length="76" mass="8585">MYEKLVSQNRPGMSVLKVRLIQYTVVCLLIFLGLLSACQQETKTKTSTIPLDTTIVDDDTLEVDDGPKFKQTEHAR</sequence>
<proteinExistence type="predicted"/>
<evidence type="ECO:0000313" key="2">
    <source>
        <dbReference type="EMBL" id="MFD2933244.1"/>
    </source>
</evidence>
<name>A0ABW6AGZ0_9BACT</name>
<accession>A0ABW6AGZ0</accession>
<dbReference type="Proteomes" id="UP001597512">
    <property type="component" value="Unassembled WGS sequence"/>
</dbReference>
<protein>
    <submittedName>
        <fullName evidence="2">Uncharacterized protein</fullName>
    </submittedName>
</protein>
<keyword evidence="1" id="KW-0812">Transmembrane</keyword>
<evidence type="ECO:0000313" key="3">
    <source>
        <dbReference type="Proteomes" id="UP001597512"/>
    </source>
</evidence>
<keyword evidence="1" id="KW-1133">Transmembrane helix</keyword>
<organism evidence="2 3">
    <name type="scientific">Spirosoma flavum</name>
    <dbReference type="NCBI Taxonomy" id="2048557"/>
    <lineage>
        <taxon>Bacteria</taxon>
        <taxon>Pseudomonadati</taxon>
        <taxon>Bacteroidota</taxon>
        <taxon>Cytophagia</taxon>
        <taxon>Cytophagales</taxon>
        <taxon>Cytophagaceae</taxon>
        <taxon>Spirosoma</taxon>
    </lineage>
</organism>
<keyword evidence="1" id="KW-0472">Membrane</keyword>
<evidence type="ECO:0000256" key="1">
    <source>
        <dbReference type="SAM" id="Phobius"/>
    </source>
</evidence>
<keyword evidence="3" id="KW-1185">Reference proteome</keyword>
<dbReference type="EMBL" id="JBHUOM010000002">
    <property type="protein sequence ID" value="MFD2933244.1"/>
    <property type="molecule type" value="Genomic_DNA"/>
</dbReference>